<proteinExistence type="predicted"/>
<dbReference type="InterPro" id="IPR001810">
    <property type="entry name" value="F-box_dom"/>
</dbReference>
<dbReference type="EMBL" id="JBAHYK010000985">
    <property type="protein sequence ID" value="KAL0570140.1"/>
    <property type="molecule type" value="Genomic_DNA"/>
</dbReference>
<name>A0ABR3F4H7_9AGAR</name>
<accession>A0ABR3F4H7</accession>
<gene>
    <name evidence="2" type="ORF">V5O48_011818</name>
</gene>
<dbReference type="Gene3D" id="1.20.1280.50">
    <property type="match status" value="1"/>
</dbReference>
<dbReference type="InterPro" id="IPR036047">
    <property type="entry name" value="F-box-like_dom_sf"/>
</dbReference>
<protein>
    <recommendedName>
        <fullName evidence="1">F-box domain-containing protein</fullName>
    </recommendedName>
</protein>
<organism evidence="2 3">
    <name type="scientific">Marasmius crinis-equi</name>
    <dbReference type="NCBI Taxonomy" id="585013"/>
    <lineage>
        <taxon>Eukaryota</taxon>
        <taxon>Fungi</taxon>
        <taxon>Dikarya</taxon>
        <taxon>Basidiomycota</taxon>
        <taxon>Agaricomycotina</taxon>
        <taxon>Agaricomycetes</taxon>
        <taxon>Agaricomycetidae</taxon>
        <taxon>Agaricales</taxon>
        <taxon>Marasmiineae</taxon>
        <taxon>Marasmiaceae</taxon>
        <taxon>Marasmius</taxon>
    </lineage>
</organism>
<evidence type="ECO:0000313" key="2">
    <source>
        <dbReference type="EMBL" id="KAL0570140.1"/>
    </source>
</evidence>
<evidence type="ECO:0000313" key="3">
    <source>
        <dbReference type="Proteomes" id="UP001465976"/>
    </source>
</evidence>
<feature type="domain" description="F-box" evidence="1">
    <location>
        <begin position="30"/>
        <end position="86"/>
    </location>
</feature>
<keyword evidence="3" id="KW-1185">Reference proteome</keyword>
<comment type="caution">
    <text evidence="2">The sequence shown here is derived from an EMBL/GenBank/DDBJ whole genome shotgun (WGS) entry which is preliminary data.</text>
</comment>
<dbReference type="SUPFAM" id="SSF81383">
    <property type="entry name" value="F-box domain"/>
    <property type="match status" value="1"/>
</dbReference>
<sequence>MVGINDSHEPDGDIEGNVKLNIQNSNNSTCRIPVEVLTSIFQLLVPSGSLVSPHRGSSAWWRFTHVCRQWRNIALSTPLLWTAPDFERPLLAAEMLERSRDVPLHVLIMKWREEEKNPDCLITKTLKEHISRVSTLEMYAGPRTGFSFDPLTKIDTPVPSLHSIHLACILPYMFPGSAPFEFALPEPLLNACSLTSLTIKGFLLSSYEFTTEALTNLTSLHLSLFTEESNVLRPGLQELLSITQRTSNLESLSLEILRGSTSFSPGVVIPTASRSDEPIPLPHLRSVRLQGNLDCVHFLDYWTFPTSAGVEVIGKFIPPACSHSIDADFAPLSRLIPSSSMMSILIEGDYRAWSHRTFWVTGVSVHYNDASATVVSRTPPLKLALDIEHSEPVLRRLLRALPLSQLASLHFACTSSVPEPVYTNLMQDCFGSLPKVRRVSIQGSDVRFAKSVLAEVCTSERKESIAESIAFPGLRTLEFGCGQDDEELVDGLLETVSLRKRADAPLETLQLWGDIDEASISRLKEVVGRVVVS</sequence>
<evidence type="ECO:0000259" key="1">
    <source>
        <dbReference type="Pfam" id="PF12937"/>
    </source>
</evidence>
<dbReference type="Pfam" id="PF12937">
    <property type="entry name" value="F-box-like"/>
    <property type="match status" value="1"/>
</dbReference>
<dbReference type="Proteomes" id="UP001465976">
    <property type="component" value="Unassembled WGS sequence"/>
</dbReference>
<reference evidence="2 3" key="1">
    <citation type="submission" date="2024-02" db="EMBL/GenBank/DDBJ databases">
        <title>A draft genome for the cacao thread blight pathogen Marasmius crinis-equi.</title>
        <authorList>
            <person name="Cohen S.P."/>
            <person name="Baruah I.K."/>
            <person name="Amoako-Attah I."/>
            <person name="Bukari Y."/>
            <person name="Meinhardt L.W."/>
            <person name="Bailey B.A."/>
        </authorList>
    </citation>
    <scope>NUCLEOTIDE SEQUENCE [LARGE SCALE GENOMIC DNA]</scope>
    <source>
        <strain evidence="2 3">GH-76</strain>
    </source>
</reference>